<evidence type="ECO:0000256" key="1">
    <source>
        <dbReference type="SAM" id="Coils"/>
    </source>
</evidence>
<feature type="domain" description="Defence against restriction A N-terminal" evidence="2">
    <location>
        <begin position="53"/>
        <end position="174"/>
    </location>
</feature>
<dbReference type="InterPro" id="IPR041140">
    <property type="entry name" value="DarA_N"/>
</dbReference>
<dbReference type="AlphaFoldDB" id="N8VLE5"/>
<evidence type="ECO:0000313" key="3">
    <source>
        <dbReference type="EMBL" id="ENV00356.1"/>
    </source>
</evidence>
<dbReference type="EMBL" id="APPE01000031">
    <property type="protein sequence ID" value="ENV00356.1"/>
    <property type="molecule type" value="Genomic_DNA"/>
</dbReference>
<evidence type="ECO:0000313" key="4">
    <source>
        <dbReference type="Proteomes" id="UP000013070"/>
    </source>
</evidence>
<evidence type="ECO:0000259" key="2">
    <source>
        <dbReference type="Pfam" id="PF18788"/>
    </source>
</evidence>
<protein>
    <recommendedName>
        <fullName evidence="2">Defence against restriction A N-terminal domain-containing protein</fullName>
    </recommendedName>
</protein>
<keyword evidence="1" id="KW-0175">Coiled coil</keyword>
<dbReference type="HOGENOM" id="CLU_270282_0_0_6"/>
<sequence>MTGQFNWDNANNPIGQSIDQVLYRVRSNDKEGLIFDSLTLAEIIDDSEGPIAVFDALVTPYSRLDRKVNQLRLVMDKAVDGISTVSVQVSEPFKQNGSVHVAAVFELTDGQTASVIFHNPDSTPNKLGPSDEMISWKWMLNKKDITIVVAPENGRDLAIREVGRRIMKLAFKNSAAFARINQKRAERLENIKNLTGEVEQLEQTLTGLEQQITKAKAAKDKVESIQPFTIDSSTELTNFTSSTNGTSVKVRAEKEYKFLFKIGQVEGLDNIIKNKFKRGRTATIEDAAAYGAHVSFYSNQDGNIDDVSNIITVKLKARGSYKDGLNIDFDYMDEELQPYFANLKAAIEKDKAEFLEKAAELIPNLGPNASQNMIAAQNANLVLADSGFVGQGDAVVSEIMKLETDLGGTPVTVSLTWVENYSEYTLYSNYGPHGEILETGELTDTDDGTVLGKRLAAKVKLFLEDPTKPQNYKGLLANPRQAGMYSAQLNDFFVKRMNNVSYHLTNSMGWDQVSYLQLSKKGMTLSFDRRIAPGHMADGAVIALTYSLSNNFNYTDDLTKTELQIAEMLDGQLADVSIANDIAKQLIAYRDYKRTETGVTKTIAYYGDELPIDIKLEEERFVISTADVQISQGYTRGSVNEIAKYVSDKADNAVSGYMPSRMKALLNVMETKYGAQADFNVDEYDAKDEVPVHTSRGNSFLVALYENGDFKLYGLDGIRDLDPKGSAEDLAARIDALDFANSTDTDETTGLIEDGEYQGKTPFFAYAAELLKKAAKAVDLNIAFGEFNATTVTKGLFDDSSFEDSYNVVAQIAKGDTLLGRASVNEYGNIRLLEGANGDQSTGDLSSLDQIVAVFKEWVGNMPKPEPKYPDDFDPTKPANYDLLKRNADLDLFQDRLDAFFQERFIAIRNELRALGWSGEHYKELSKNGYTLVPEFEQVGGGGNLVGLAFRMKDSETGQDAGFFMSSALGLSAAEYADRLDMGIPKKAQDPVVNPEPIVVNGSDPLDISMANKQNAIQLAENLKTFSQQPWVMRTTLNDVKDLSVDQFRELYQADLEALKSEHDQVIAAFNTLFRAAKVKDRDVIQEIANETNSIYKLLTPKGRQLESEWQKLGGEYTAYQKSLNTDPIVDPDPDTGDDETMQFLKQVIANPGNYTDDESLDKLTAMAESLGDDETSELAQTVHTAALAVQEVAFKQLQDMVNQG</sequence>
<reference evidence="3 4" key="1">
    <citation type="submission" date="2013-02" db="EMBL/GenBank/DDBJ databases">
        <title>The Genome Sequence of Acinetobacter sp. NIPH 899.</title>
        <authorList>
            <consortium name="The Broad Institute Genome Sequencing Platform"/>
            <consortium name="The Broad Institute Genome Sequencing Center for Infectious Disease"/>
            <person name="Cerqueira G."/>
            <person name="Feldgarden M."/>
            <person name="Courvalin P."/>
            <person name="Perichon B."/>
            <person name="Grillot-Courvalin C."/>
            <person name="Clermont D."/>
            <person name="Rocha E."/>
            <person name="Yoon E.-J."/>
            <person name="Nemec A."/>
            <person name="Walker B."/>
            <person name="Young S.K."/>
            <person name="Zeng Q."/>
            <person name="Gargeya S."/>
            <person name="Fitzgerald M."/>
            <person name="Haas B."/>
            <person name="Abouelleil A."/>
            <person name="Alvarado L."/>
            <person name="Arachchi H.M."/>
            <person name="Berlin A.M."/>
            <person name="Chapman S.B."/>
            <person name="Dewar J."/>
            <person name="Goldberg J."/>
            <person name="Griggs A."/>
            <person name="Gujja S."/>
            <person name="Hansen M."/>
            <person name="Howarth C."/>
            <person name="Imamovic A."/>
            <person name="Larimer J."/>
            <person name="McCowan C."/>
            <person name="Murphy C."/>
            <person name="Neiman D."/>
            <person name="Pearson M."/>
            <person name="Priest M."/>
            <person name="Roberts A."/>
            <person name="Saif S."/>
            <person name="Shea T."/>
            <person name="Sisk P."/>
            <person name="Sykes S."/>
            <person name="Wortman J."/>
            <person name="Nusbaum C."/>
            <person name="Birren B."/>
        </authorList>
    </citation>
    <scope>NUCLEOTIDE SEQUENCE [LARGE SCALE GENOMIC DNA]</scope>
    <source>
        <strain evidence="3 4">NIPH 899</strain>
    </source>
</reference>
<proteinExistence type="predicted"/>
<organism evidence="3 4">
    <name type="scientific">Acinetobacter variabilis</name>
    <dbReference type="NCBI Taxonomy" id="70346"/>
    <lineage>
        <taxon>Bacteria</taxon>
        <taxon>Pseudomonadati</taxon>
        <taxon>Pseudomonadota</taxon>
        <taxon>Gammaproteobacteria</taxon>
        <taxon>Moraxellales</taxon>
        <taxon>Moraxellaceae</taxon>
        <taxon>Acinetobacter</taxon>
    </lineage>
</organism>
<keyword evidence="4" id="KW-1185">Reference proteome</keyword>
<name>N8VLE5_9GAMM</name>
<dbReference type="eggNOG" id="ENOG503151W">
    <property type="taxonomic scope" value="Bacteria"/>
</dbReference>
<dbReference type="PATRIC" id="fig|1217710.3.peg.556"/>
<dbReference type="RefSeq" id="WP_004780837.1">
    <property type="nucleotide sequence ID" value="NZ_KB849398.1"/>
</dbReference>
<comment type="caution">
    <text evidence="3">The sequence shown here is derived from an EMBL/GenBank/DDBJ whole genome shotgun (WGS) entry which is preliminary data.</text>
</comment>
<gene>
    <name evidence="3" type="ORF">F969_00587</name>
</gene>
<feature type="coiled-coil region" evidence="1">
    <location>
        <begin position="184"/>
        <end position="225"/>
    </location>
</feature>
<dbReference type="Pfam" id="PF18788">
    <property type="entry name" value="DarA_N"/>
    <property type="match status" value="1"/>
</dbReference>
<accession>N8VLE5</accession>
<dbReference type="Proteomes" id="UP000013070">
    <property type="component" value="Unassembled WGS sequence"/>
</dbReference>